<feature type="compositionally biased region" description="Acidic residues" evidence="6">
    <location>
        <begin position="563"/>
        <end position="572"/>
    </location>
</feature>
<proteinExistence type="predicted"/>
<name>A0ABU3DV69_9FLAO</name>
<feature type="transmembrane region" description="Helical" evidence="7">
    <location>
        <begin position="138"/>
        <end position="162"/>
    </location>
</feature>
<keyword evidence="5 7" id="KW-0472">Membrane</keyword>
<dbReference type="InterPro" id="IPR052027">
    <property type="entry name" value="PspC"/>
</dbReference>
<dbReference type="Pfam" id="PF22571">
    <property type="entry name" value="LiaI-LiaF-TM_PspC"/>
    <property type="match status" value="1"/>
</dbReference>
<feature type="transmembrane region" description="Helical" evidence="7">
    <location>
        <begin position="214"/>
        <end position="234"/>
    </location>
</feature>
<dbReference type="Pfam" id="PF22744">
    <property type="entry name" value="Toast-rack_PspC-Cterm"/>
    <property type="match status" value="1"/>
</dbReference>
<evidence type="ECO:0000256" key="2">
    <source>
        <dbReference type="ARBA" id="ARBA00022475"/>
    </source>
</evidence>
<feature type="transmembrane region" description="Helical" evidence="7">
    <location>
        <begin position="321"/>
        <end position="339"/>
    </location>
</feature>
<keyword evidence="4 7" id="KW-1133">Transmembrane helix</keyword>
<evidence type="ECO:0000259" key="10">
    <source>
        <dbReference type="Pfam" id="PF22744"/>
    </source>
</evidence>
<keyword evidence="12" id="KW-1185">Reference proteome</keyword>
<organism evidence="11 12">
    <name type="scientific">Autumnicola psychrophila</name>
    <dbReference type="NCBI Taxonomy" id="3075592"/>
    <lineage>
        <taxon>Bacteria</taxon>
        <taxon>Pseudomonadati</taxon>
        <taxon>Bacteroidota</taxon>
        <taxon>Flavobacteriia</taxon>
        <taxon>Flavobacteriales</taxon>
        <taxon>Flavobacteriaceae</taxon>
        <taxon>Autumnicola</taxon>
    </lineage>
</organism>
<keyword evidence="2" id="KW-1003">Cell membrane</keyword>
<evidence type="ECO:0000256" key="3">
    <source>
        <dbReference type="ARBA" id="ARBA00022692"/>
    </source>
</evidence>
<evidence type="ECO:0000259" key="9">
    <source>
        <dbReference type="Pfam" id="PF22571"/>
    </source>
</evidence>
<feature type="compositionally biased region" description="Acidic residues" evidence="6">
    <location>
        <begin position="528"/>
        <end position="551"/>
    </location>
</feature>
<dbReference type="InterPro" id="IPR007168">
    <property type="entry name" value="Phageshock_PspC_N"/>
</dbReference>
<evidence type="ECO:0000259" key="8">
    <source>
        <dbReference type="Pfam" id="PF04024"/>
    </source>
</evidence>
<feature type="region of interest" description="Disordered" evidence="6">
    <location>
        <begin position="528"/>
        <end position="584"/>
    </location>
</feature>
<evidence type="ECO:0000256" key="6">
    <source>
        <dbReference type="SAM" id="MobiDB-lite"/>
    </source>
</evidence>
<protein>
    <submittedName>
        <fullName evidence="11">PspC domain-containing protein</fullName>
    </submittedName>
</protein>
<reference evidence="11 12" key="1">
    <citation type="submission" date="2023-09" db="EMBL/GenBank/DDBJ databases">
        <authorList>
            <person name="Rey-Velasco X."/>
        </authorList>
    </citation>
    <scope>NUCLEOTIDE SEQUENCE [LARGE SCALE GENOMIC DNA]</scope>
    <source>
        <strain evidence="11 12">F225</strain>
    </source>
</reference>
<feature type="domain" description="Phage shock protein PspC N-terminal" evidence="8">
    <location>
        <begin position="107"/>
        <end position="165"/>
    </location>
</feature>
<dbReference type="InterPro" id="IPR054319">
    <property type="entry name" value="PspC-rel_ToastRack"/>
</dbReference>
<feature type="transmembrane region" description="Helical" evidence="7">
    <location>
        <begin position="285"/>
        <end position="309"/>
    </location>
</feature>
<dbReference type="Proteomes" id="UP001253848">
    <property type="component" value="Unassembled WGS sequence"/>
</dbReference>
<evidence type="ECO:0000256" key="1">
    <source>
        <dbReference type="ARBA" id="ARBA00004162"/>
    </source>
</evidence>
<evidence type="ECO:0000313" key="11">
    <source>
        <dbReference type="EMBL" id="MDT0687611.1"/>
    </source>
</evidence>
<gene>
    <name evidence="11" type="ORF">RM541_14675</name>
</gene>
<feature type="transmembrane region" description="Helical" evidence="7">
    <location>
        <begin position="241"/>
        <end position="265"/>
    </location>
</feature>
<evidence type="ECO:0000256" key="7">
    <source>
        <dbReference type="SAM" id="Phobius"/>
    </source>
</evidence>
<feature type="domain" description="PspC-related transmembrane region" evidence="9">
    <location>
        <begin position="204"/>
        <end position="344"/>
    </location>
</feature>
<keyword evidence="3 7" id="KW-0812">Transmembrane</keyword>
<dbReference type="EMBL" id="JAVRHN010000012">
    <property type="protein sequence ID" value="MDT0687611.1"/>
    <property type="molecule type" value="Genomic_DNA"/>
</dbReference>
<evidence type="ECO:0000313" key="12">
    <source>
        <dbReference type="Proteomes" id="UP001253848"/>
    </source>
</evidence>
<dbReference type="PANTHER" id="PTHR33885:SF3">
    <property type="entry name" value="PHAGE SHOCK PROTEIN C"/>
    <property type="match status" value="1"/>
</dbReference>
<evidence type="ECO:0000256" key="5">
    <source>
        <dbReference type="ARBA" id="ARBA00023136"/>
    </source>
</evidence>
<feature type="compositionally biased region" description="Low complexity" evidence="6">
    <location>
        <begin position="573"/>
        <end position="584"/>
    </location>
</feature>
<sequence>MNKTVNINLAGIFFHIDEDAYAKLQHYLEAIKRSFARTQGSEEIIADIEARIAELFNEKIKDKRQVISIKEVEEVIAIMGQPEDYMVDEEIFEDEPVYESTGKMTGRKLFRDPLNSYLGGVSSGLGHYMEIDAVWVRLLWVLLTLLTSGAFILIYIAFWIFVPEAKTTADRLAMKGEEVTISNIEKKIREGFDNVAGKVKDVDYEKYGKRARSGASSAGSALGNAILMVLTIFVKFIGILLLLLSGSILIGLFIALFTIGVFGIIETPWTDYIEMAVSGGPLWLISLLFFFLVGIPFFFLFVLGLKILVNNLKSIGTTAKLVLLGVWILSFIGLLIIGIQQATNTAFDGETVITKPLNISAQDTLFLKMQNQNSFSSSFYRGDAFKIKHDESNNKMLFSDQVWITIKSTRDSLASMEIVKAAEGSDFEDANERARNIQYDVNLINNELQLDSHLTSDLKYKYRDQEVRITLFLPQGTTLYVEDNVGAFISRRYNSENIYRHGDQERYLEITENGTICNDCPVEMEMEDENADDTYTDEEWESEDQWDEESDYNSRSTNRSSTEEPENTEDSETTTVETDTTSQS</sequence>
<accession>A0ABU3DV69</accession>
<dbReference type="InterPro" id="IPR054321">
    <property type="entry name" value="PspC-rel_TM"/>
</dbReference>
<evidence type="ECO:0000256" key="4">
    <source>
        <dbReference type="ARBA" id="ARBA00022989"/>
    </source>
</evidence>
<dbReference type="Pfam" id="PF04024">
    <property type="entry name" value="PspC"/>
    <property type="match status" value="1"/>
</dbReference>
<dbReference type="RefSeq" id="WP_311500884.1">
    <property type="nucleotide sequence ID" value="NZ_JAVRHN010000012.1"/>
</dbReference>
<comment type="subcellular location">
    <subcellularLocation>
        <location evidence="1">Cell membrane</location>
        <topology evidence="1">Single-pass membrane protein</topology>
    </subcellularLocation>
</comment>
<dbReference type="PANTHER" id="PTHR33885">
    <property type="entry name" value="PHAGE SHOCK PROTEIN C"/>
    <property type="match status" value="1"/>
</dbReference>
<feature type="domain" description="PspC-related ToastRack" evidence="10">
    <location>
        <begin position="389"/>
        <end position="522"/>
    </location>
</feature>
<comment type="caution">
    <text evidence="11">The sequence shown here is derived from an EMBL/GenBank/DDBJ whole genome shotgun (WGS) entry which is preliminary data.</text>
</comment>